<accession>A0A9Q5D0R1</accession>
<dbReference type="GO" id="GO:0070402">
    <property type="term" value="F:NADPH binding"/>
    <property type="evidence" value="ECO:0007669"/>
    <property type="project" value="TreeGrafter"/>
</dbReference>
<dbReference type="SUPFAM" id="SSF50129">
    <property type="entry name" value="GroES-like"/>
    <property type="match status" value="1"/>
</dbReference>
<sequence>MKKVLTKAWALHTNNGICIPGELIEEMIEITFDEKDEVLVEPVYCSLEGNMYHAVMRDPVDICHQRKEEKIVLGNAGVVRILESGSNASHLKPGTLGIVYAATPTDREGYPIKIFAYDAPGTVGFLAKKLALHKDNFIPLPDNSHFSPKQWAAFSIRYPSAWSNWKVAYNCWKVQMGHVKREEETVISWGGGVGLGEILLARQEGFKVAMISSMNNRISELQKYDIQAIDRNLFPDLNYMEDRYATDKEYRQCYLKSEKTFLEIIDAITNGRNAAIFIDNIGLPVYRATLKALSRQGVIATCGWKEGMKISHMRALESINRHIHVNTHYITYNEMQDAIRYAVENNWMPEVEGEYVYGWEEIPQLFKDFGAGKVNSFFPLFEVNPL</sequence>
<dbReference type="Gene3D" id="3.90.180.10">
    <property type="entry name" value="Medium-chain alcohol dehydrogenases, catalytic domain"/>
    <property type="match status" value="1"/>
</dbReference>
<dbReference type="EMBL" id="RIAR02000001">
    <property type="protein sequence ID" value="NSL88648.1"/>
    <property type="molecule type" value="Genomic_DNA"/>
</dbReference>
<keyword evidence="4" id="KW-1185">Reference proteome</keyword>
<keyword evidence="2" id="KW-0560">Oxidoreductase</keyword>
<name>A0A9Q5D0R1_9BACT</name>
<evidence type="ECO:0000256" key="1">
    <source>
        <dbReference type="ARBA" id="ARBA00022857"/>
    </source>
</evidence>
<keyword evidence="1" id="KW-0521">NADP</keyword>
<dbReference type="PANTHER" id="PTHR48106">
    <property type="entry name" value="QUINONE OXIDOREDUCTASE PIG3-RELATED"/>
    <property type="match status" value="1"/>
</dbReference>
<dbReference type="AlphaFoldDB" id="A0A9Q5D0R1"/>
<dbReference type="Proteomes" id="UP000281028">
    <property type="component" value="Unassembled WGS sequence"/>
</dbReference>
<evidence type="ECO:0000313" key="4">
    <source>
        <dbReference type="Proteomes" id="UP000281028"/>
    </source>
</evidence>
<dbReference type="SUPFAM" id="SSF51735">
    <property type="entry name" value="NAD(P)-binding Rossmann-fold domains"/>
    <property type="match status" value="1"/>
</dbReference>
<dbReference type="Gene3D" id="3.40.50.720">
    <property type="entry name" value="NAD(P)-binding Rossmann-like Domain"/>
    <property type="match status" value="1"/>
</dbReference>
<dbReference type="InterPro" id="IPR036291">
    <property type="entry name" value="NAD(P)-bd_dom_sf"/>
</dbReference>
<protein>
    <submittedName>
        <fullName evidence="3">Zinc-binding dehydrogenase</fullName>
    </submittedName>
</protein>
<proteinExistence type="predicted"/>
<gene>
    <name evidence="3" type="ORF">ECE50_017540</name>
</gene>
<dbReference type="RefSeq" id="WP_160711358.1">
    <property type="nucleotide sequence ID" value="NZ_JAABOK010000002.1"/>
</dbReference>
<reference evidence="3" key="1">
    <citation type="submission" date="2020-05" db="EMBL/GenBank/DDBJ databases">
        <title>Chitinophaga laudate sp. nov., isolated from a tropical peat swamp.</title>
        <authorList>
            <person name="Goh C.B.S."/>
            <person name="Lee M.S."/>
            <person name="Parimannan S."/>
            <person name="Pasbakhsh P."/>
            <person name="Yule C.M."/>
            <person name="Rajandas H."/>
            <person name="Loke S."/>
            <person name="Croft L."/>
            <person name="Tan J.B.L."/>
        </authorList>
    </citation>
    <scope>NUCLEOTIDE SEQUENCE</scope>
    <source>
        <strain evidence="3">Mgbs1</strain>
    </source>
</reference>
<dbReference type="GO" id="GO:0016651">
    <property type="term" value="F:oxidoreductase activity, acting on NAD(P)H"/>
    <property type="evidence" value="ECO:0007669"/>
    <property type="project" value="TreeGrafter"/>
</dbReference>
<organism evidence="3 4">
    <name type="scientific">Chitinophaga solisilvae</name>
    <dbReference type="NCBI Taxonomy" id="1233460"/>
    <lineage>
        <taxon>Bacteria</taxon>
        <taxon>Pseudomonadati</taxon>
        <taxon>Bacteroidota</taxon>
        <taxon>Chitinophagia</taxon>
        <taxon>Chitinophagales</taxon>
        <taxon>Chitinophagaceae</taxon>
        <taxon>Chitinophaga</taxon>
    </lineage>
</organism>
<comment type="caution">
    <text evidence="3">The sequence shown here is derived from an EMBL/GenBank/DDBJ whole genome shotgun (WGS) entry which is preliminary data.</text>
</comment>
<dbReference type="InterPro" id="IPR011032">
    <property type="entry name" value="GroES-like_sf"/>
</dbReference>
<evidence type="ECO:0000313" key="3">
    <source>
        <dbReference type="EMBL" id="NSL88648.1"/>
    </source>
</evidence>
<dbReference type="PANTHER" id="PTHR48106:SF18">
    <property type="entry name" value="QUINONE OXIDOREDUCTASE PIG3"/>
    <property type="match status" value="1"/>
</dbReference>
<evidence type="ECO:0000256" key="2">
    <source>
        <dbReference type="ARBA" id="ARBA00023002"/>
    </source>
</evidence>